<reference evidence="2 3" key="1">
    <citation type="submission" date="2013-03" db="EMBL/GenBank/DDBJ databases">
        <authorList>
            <person name="Warren W."/>
            <person name="Wilson R.K."/>
        </authorList>
    </citation>
    <scope>NUCLEOTIDE SEQUENCE</scope>
</reference>
<reference evidence="2" key="2">
    <citation type="submission" date="2025-08" db="UniProtKB">
        <authorList>
            <consortium name="Ensembl"/>
        </authorList>
    </citation>
    <scope>IDENTIFICATION</scope>
</reference>
<feature type="transmembrane region" description="Helical" evidence="1">
    <location>
        <begin position="14"/>
        <end position="39"/>
    </location>
</feature>
<protein>
    <submittedName>
        <fullName evidence="2">Uncharacterized protein</fullName>
    </submittedName>
</protein>
<reference evidence="2" key="3">
    <citation type="submission" date="2025-09" db="UniProtKB">
        <authorList>
            <consortium name="Ensembl"/>
        </authorList>
    </citation>
    <scope>IDENTIFICATION</scope>
</reference>
<dbReference type="AlphaFoldDB" id="A0A7N9CNT9"/>
<dbReference type="PANTHER" id="PTHR12138">
    <property type="entry name" value="PRIMATE-EXPANDED PROTEIN FAMILY"/>
    <property type="match status" value="1"/>
</dbReference>
<sequence length="119" mass="13397">MGTYVVLFLPKEMFISWLLSPFDVASVGFAIYMSICFRLVHFLLQSQNHPFLQGVVVSFFYLRWSLAFFPRLECGGVLLAHCKLCLLGSCHSPASASQVAATTGARHPTWQIFCIFSRD</sequence>
<organism evidence="2 3">
    <name type="scientific">Macaca fascicularis</name>
    <name type="common">Crab-eating macaque</name>
    <name type="synonym">Cynomolgus monkey</name>
    <dbReference type="NCBI Taxonomy" id="9541"/>
    <lineage>
        <taxon>Eukaryota</taxon>
        <taxon>Metazoa</taxon>
        <taxon>Chordata</taxon>
        <taxon>Craniata</taxon>
        <taxon>Vertebrata</taxon>
        <taxon>Euteleostomi</taxon>
        <taxon>Mammalia</taxon>
        <taxon>Eutheria</taxon>
        <taxon>Euarchontoglires</taxon>
        <taxon>Primates</taxon>
        <taxon>Haplorrhini</taxon>
        <taxon>Catarrhini</taxon>
        <taxon>Cercopithecidae</taxon>
        <taxon>Cercopithecinae</taxon>
        <taxon>Macaca</taxon>
    </lineage>
</organism>
<dbReference type="PANTHER" id="PTHR12138:SF75">
    <property type="entry name" value="SECRETED PROTEIN"/>
    <property type="match status" value="1"/>
</dbReference>
<evidence type="ECO:0000256" key="1">
    <source>
        <dbReference type="SAM" id="Phobius"/>
    </source>
</evidence>
<accession>A0A7N9CNT9</accession>
<dbReference type="GeneTree" id="ENSGT00940000163505"/>
<dbReference type="Ensembl" id="ENSMFAT00000084856.1">
    <property type="protein sequence ID" value="ENSMFAP00000051445.1"/>
    <property type="gene ID" value="ENSMFAG00000050804.1"/>
</dbReference>
<keyword evidence="1" id="KW-0472">Membrane</keyword>
<evidence type="ECO:0000313" key="2">
    <source>
        <dbReference type="Ensembl" id="ENSMFAP00000051445.1"/>
    </source>
</evidence>
<keyword evidence="1" id="KW-0812">Transmembrane</keyword>
<name>A0A7N9CNT9_MACFA</name>
<proteinExistence type="predicted"/>
<keyword evidence="1" id="KW-1133">Transmembrane helix</keyword>
<dbReference type="Proteomes" id="UP000233100">
    <property type="component" value="Chromosome 11"/>
</dbReference>
<evidence type="ECO:0000313" key="3">
    <source>
        <dbReference type="Proteomes" id="UP000233100"/>
    </source>
</evidence>
<keyword evidence="3" id="KW-1185">Reference proteome</keyword>